<evidence type="ECO:0000256" key="2">
    <source>
        <dbReference type="SAM" id="MobiDB-lite"/>
    </source>
</evidence>
<proteinExistence type="predicted"/>
<name>A0ABY6UB15_BIOOC</name>
<sequence length="445" mass="50893">MPLLHSNQLSPEGQQRVENAYKTVVEACAGESRPRSSVIFDYGVLFIREIVDEQPIHRFAEGTTQASQNTEAISVETRASPSARKAPDVTPETEAKVVEAFERLASKTAGELGELRQELTDTRNELAREKAQYNKAKDLAKDYKGKVDILQEKNKQMTAELNELARNTVPGQLDDNDIIEMADQLRSDIRNLTTQYFKENLELNSTPTFTKAKMDLQTSISISISLESVDRCVSNPQLRPVIIQDFIWSWLVSKVFWAYYWSPDNMSKAIIHLEELLYDHLKQGENTQGGDPKRKFHIWRVNTSNIVYEATAMRSNPDEDVNLQNTSSRLKDKLMDRIKTWVPTNNAPAIEQHMVDIIKKSIVLDMYFSKQIIRFQWKIFDDNNRYVKKFDGISMEPGPGQSQLKEGQSFDLVMAPGLVRYGRSWGSEYHVPQLLMKSQVAKLPI</sequence>
<feature type="compositionally biased region" description="Polar residues" evidence="2">
    <location>
        <begin position="63"/>
        <end position="80"/>
    </location>
</feature>
<feature type="region of interest" description="Disordered" evidence="2">
    <location>
        <begin position="63"/>
        <end position="91"/>
    </location>
</feature>
<reference evidence="3 4" key="1">
    <citation type="submission" date="2019-06" db="EMBL/GenBank/DDBJ databases">
        <authorList>
            <person name="Broberg M."/>
        </authorList>
    </citation>
    <scope>NUCLEOTIDE SEQUENCE [LARGE SCALE GENOMIC DNA]</scope>
</reference>
<dbReference type="Proteomes" id="UP000766486">
    <property type="component" value="Unassembled WGS sequence"/>
</dbReference>
<feature type="coiled-coil region" evidence="1">
    <location>
        <begin position="112"/>
        <end position="167"/>
    </location>
</feature>
<comment type="caution">
    <text evidence="3">The sequence shown here is derived from an EMBL/GenBank/DDBJ whole genome shotgun (WGS) entry which is preliminary data.</text>
</comment>
<evidence type="ECO:0000256" key="1">
    <source>
        <dbReference type="SAM" id="Coils"/>
    </source>
</evidence>
<organism evidence="3 4">
    <name type="scientific">Bionectria ochroleuca</name>
    <name type="common">Gliocladium roseum</name>
    <dbReference type="NCBI Taxonomy" id="29856"/>
    <lineage>
        <taxon>Eukaryota</taxon>
        <taxon>Fungi</taxon>
        <taxon>Dikarya</taxon>
        <taxon>Ascomycota</taxon>
        <taxon>Pezizomycotina</taxon>
        <taxon>Sordariomycetes</taxon>
        <taxon>Hypocreomycetidae</taxon>
        <taxon>Hypocreales</taxon>
        <taxon>Bionectriaceae</taxon>
        <taxon>Clonostachys</taxon>
    </lineage>
</organism>
<evidence type="ECO:0000313" key="3">
    <source>
        <dbReference type="EMBL" id="VUC28340.1"/>
    </source>
</evidence>
<dbReference type="EMBL" id="CABFNS010000784">
    <property type="protein sequence ID" value="VUC28340.1"/>
    <property type="molecule type" value="Genomic_DNA"/>
</dbReference>
<keyword evidence="1" id="KW-0175">Coiled coil</keyword>
<keyword evidence="4" id="KW-1185">Reference proteome</keyword>
<gene>
    <name evidence="3" type="ORF">CLO192961_LOCUS230548</name>
</gene>
<protein>
    <submittedName>
        <fullName evidence="3">Uncharacterized protein</fullName>
    </submittedName>
</protein>
<evidence type="ECO:0000313" key="4">
    <source>
        <dbReference type="Proteomes" id="UP000766486"/>
    </source>
</evidence>
<accession>A0ABY6UB15</accession>